<organism evidence="2 3">
    <name type="scientific">Araneus ventricosus</name>
    <name type="common">Orbweaver spider</name>
    <name type="synonym">Epeira ventricosa</name>
    <dbReference type="NCBI Taxonomy" id="182803"/>
    <lineage>
        <taxon>Eukaryota</taxon>
        <taxon>Metazoa</taxon>
        <taxon>Ecdysozoa</taxon>
        <taxon>Arthropoda</taxon>
        <taxon>Chelicerata</taxon>
        <taxon>Arachnida</taxon>
        <taxon>Araneae</taxon>
        <taxon>Araneomorphae</taxon>
        <taxon>Entelegynae</taxon>
        <taxon>Araneoidea</taxon>
        <taxon>Araneidae</taxon>
        <taxon>Araneus</taxon>
    </lineage>
</organism>
<dbReference type="AlphaFoldDB" id="A0A4Y2B553"/>
<gene>
    <name evidence="2" type="ORF">AVEN_194849_1</name>
</gene>
<feature type="compositionally biased region" description="Low complexity" evidence="1">
    <location>
        <begin position="53"/>
        <end position="64"/>
    </location>
</feature>
<sequence>MLSRRQLRLPSHTNGRAFDLRGPGLHKLQSESRDLGVYSGTPGWVGSWGGFRTLTTEPTPTGGTRIDPLTTRDASTDDGGFNMHQTRMSRGSSVTSGFEPAIADPETETSPPDYHGFIAE</sequence>
<protein>
    <submittedName>
        <fullName evidence="2">Uncharacterized protein</fullName>
    </submittedName>
</protein>
<reference evidence="2 3" key="1">
    <citation type="journal article" date="2019" name="Sci. Rep.">
        <title>Orb-weaving spider Araneus ventricosus genome elucidates the spidroin gene catalogue.</title>
        <authorList>
            <person name="Kono N."/>
            <person name="Nakamura H."/>
            <person name="Ohtoshi R."/>
            <person name="Moran D.A.P."/>
            <person name="Shinohara A."/>
            <person name="Yoshida Y."/>
            <person name="Fujiwara M."/>
            <person name="Mori M."/>
            <person name="Tomita M."/>
            <person name="Arakawa K."/>
        </authorList>
    </citation>
    <scope>NUCLEOTIDE SEQUENCE [LARGE SCALE GENOMIC DNA]</scope>
</reference>
<feature type="region of interest" description="Disordered" evidence="1">
    <location>
        <begin position="1"/>
        <end position="24"/>
    </location>
</feature>
<evidence type="ECO:0000313" key="3">
    <source>
        <dbReference type="Proteomes" id="UP000499080"/>
    </source>
</evidence>
<dbReference type="EMBL" id="BGPR01000049">
    <property type="protein sequence ID" value="GBL86599.1"/>
    <property type="molecule type" value="Genomic_DNA"/>
</dbReference>
<name>A0A4Y2B553_ARAVE</name>
<keyword evidence="3" id="KW-1185">Reference proteome</keyword>
<dbReference type="Proteomes" id="UP000499080">
    <property type="component" value="Unassembled WGS sequence"/>
</dbReference>
<accession>A0A4Y2B553</accession>
<feature type="region of interest" description="Disordered" evidence="1">
    <location>
        <begin position="49"/>
        <end position="120"/>
    </location>
</feature>
<proteinExistence type="predicted"/>
<evidence type="ECO:0000256" key="1">
    <source>
        <dbReference type="SAM" id="MobiDB-lite"/>
    </source>
</evidence>
<feature type="compositionally biased region" description="Polar residues" evidence="1">
    <location>
        <begin position="83"/>
        <end position="96"/>
    </location>
</feature>
<evidence type="ECO:0000313" key="2">
    <source>
        <dbReference type="EMBL" id="GBL86599.1"/>
    </source>
</evidence>
<comment type="caution">
    <text evidence="2">The sequence shown here is derived from an EMBL/GenBank/DDBJ whole genome shotgun (WGS) entry which is preliminary data.</text>
</comment>